<reference evidence="1 2" key="1">
    <citation type="journal article" date="2024" name="Plant Biotechnol. J.">
        <title>Genome and CRISPR/Cas9 system of a widespread forest tree (Populus alba) in the world.</title>
        <authorList>
            <person name="Liu Y.J."/>
            <person name="Jiang P.F."/>
            <person name="Han X.M."/>
            <person name="Li X.Y."/>
            <person name="Wang H.M."/>
            <person name="Wang Y.J."/>
            <person name="Wang X.X."/>
            <person name="Zeng Q.Y."/>
        </authorList>
    </citation>
    <scope>NUCLEOTIDE SEQUENCE [LARGE SCALE GENOMIC DNA]</scope>
    <source>
        <strain evidence="2">cv. PAL-ZL1</strain>
    </source>
</reference>
<protein>
    <submittedName>
        <fullName evidence="1">Uncharacterized protein</fullName>
    </submittedName>
</protein>
<accession>A0ACC4CP80</accession>
<evidence type="ECO:0000313" key="2">
    <source>
        <dbReference type="Proteomes" id="UP000309997"/>
    </source>
</evidence>
<organism evidence="1 2">
    <name type="scientific">Populus alba</name>
    <name type="common">White poplar</name>
    <dbReference type="NCBI Taxonomy" id="43335"/>
    <lineage>
        <taxon>Eukaryota</taxon>
        <taxon>Viridiplantae</taxon>
        <taxon>Streptophyta</taxon>
        <taxon>Embryophyta</taxon>
        <taxon>Tracheophyta</taxon>
        <taxon>Spermatophyta</taxon>
        <taxon>Magnoliopsida</taxon>
        <taxon>eudicotyledons</taxon>
        <taxon>Gunneridae</taxon>
        <taxon>Pentapetalae</taxon>
        <taxon>rosids</taxon>
        <taxon>fabids</taxon>
        <taxon>Malpighiales</taxon>
        <taxon>Salicaceae</taxon>
        <taxon>Saliceae</taxon>
        <taxon>Populus</taxon>
    </lineage>
</organism>
<evidence type="ECO:0000313" key="1">
    <source>
        <dbReference type="EMBL" id="KAL3603166.1"/>
    </source>
</evidence>
<gene>
    <name evidence="1" type="ORF">D5086_004025</name>
</gene>
<dbReference type="EMBL" id="RCHU02000002">
    <property type="protein sequence ID" value="KAL3603166.1"/>
    <property type="molecule type" value="Genomic_DNA"/>
</dbReference>
<sequence length="69" mass="7755">MQVKRKAEKGEIDSYPTSVEDMVWSVPDPKQGRFDLRILSNLSAKTGLIIVERAETRRKVGEQIHGCGV</sequence>
<keyword evidence="2" id="KW-1185">Reference proteome</keyword>
<comment type="caution">
    <text evidence="1">The sequence shown here is derived from an EMBL/GenBank/DDBJ whole genome shotgun (WGS) entry which is preliminary data.</text>
</comment>
<dbReference type="Proteomes" id="UP000309997">
    <property type="component" value="Unassembled WGS sequence"/>
</dbReference>
<name>A0ACC4CP80_POPAL</name>
<proteinExistence type="predicted"/>